<dbReference type="Proteomes" id="UP001054889">
    <property type="component" value="Unassembled WGS sequence"/>
</dbReference>
<evidence type="ECO:0000313" key="2">
    <source>
        <dbReference type="EMBL" id="GJN29516.1"/>
    </source>
</evidence>
<feature type="region of interest" description="Disordered" evidence="1">
    <location>
        <begin position="202"/>
        <end position="274"/>
    </location>
</feature>
<feature type="compositionally biased region" description="Basic and acidic residues" evidence="1">
    <location>
        <begin position="202"/>
        <end position="216"/>
    </location>
</feature>
<reference evidence="2" key="2">
    <citation type="submission" date="2021-12" db="EMBL/GenBank/DDBJ databases">
        <title>Resequencing data analysis of finger millet.</title>
        <authorList>
            <person name="Hatakeyama M."/>
            <person name="Aluri S."/>
            <person name="Balachadran M.T."/>
            <person name="Sivarajan S.R."/>
            <person name="Poveda L."/>
            <person name="Shimizu-Inatsugi R."/>
            <person name="Schlapbach R."/>
            <person name="Sreeman S.M."/>
            <person name="Shimizu K.K."/>
        </authorList>
    </citation>
    <scope>NUCLEOTIDE SEQUENCE</scope>
</reference>
<comment type="caution">
    <text evidence="2">The sequence shown here is derived from an EMBL/GenBank/DDBJ whole genome shotgun (WGS) entry which is preliminary data.</text>
</comment>
<feature type="compositionally biased region" description="Acidic residues" evidence="1">
    <location>
        <begin position="28"/>
        <end position="44"/>
    </location>
</feature>
<organism evidence="2 3">
    <name type="scientific">Eleusine coracana subsp. coracana</name>
    <dbReference type="NCBI Taxonomy" id="191504"/>
    <lineage>
        <taxon>Eukaryota</taxon>
        <taxon>Viridiplantae</taxon>
        <taxon>Streptophyta</taxon>
        <taxon>Embryophyta</taxon>
        <taxon>Tracheophyta</taxon>
        <taxon>Spermatophyta</taxon>
        <taxon>Magnoliopsida</taxon>
        <taxon>Liliopsida</taxon>
        <taxon>Poales</taxon>
        <taxon>Poaceae</taxon>
        <taxon>PACMAD clade</taxon>
        <taxon>Chloridoideae</taxon>
        <taxon>Cynodonteae</taxon>
        <taxon>Eleusininae</taxon>
        <taxon>Eleusine</taxon>
    </lineage>
</organism>
<dbReference type="AlphaFoldDB" id="A0AAV5F3V5"/>
<evidence type="ECO:0000256" key="1">
    <source>
        <dbReference type="SAM" id="MobiDB-lite"/>
    </source>
</evidence>
<proteinExistence type="predicted"/>
<keyword evidence="3" id="KW-1185">Reference proteome</keyword>
<gene>
    <name evidence="2" type="primary">gb17742</name>
    <name evidence="2" type="ORF">PR202_gb17742</name>
</gene>
<reference evidence="2" key="1">
    <citation type="journal article" date="2018" name="DNA Res.">
        <title>Multiple hybrid de novo genome assembly of finger millet, an orphan allotetraploid crop.</title>
        <authorList>
            <person name="Hatakeyama M."/>
            <person name="Aluri S."/>
            <person name="Balachadran M.T."/>
            <person name="Sivarajan S.R."/>
            <person name="Patrignani A."/>
            <person name="Gruter S."/>
            <person name="Poveda L."/>
            <person name="Shimizu-Inatsugi R."/>
            <person name="Baeten J."/>
            <person name="Francoijs K.J."/>
            <person name="Nataraja K.N."/>
            <person name="Reddy Y.A.N."/>
            <person name="Phadnis S."/>
            <person name="Ravikumar R.L."/>
            <person name="Schlapbach R."/>
            <person name="Sreeman S.M."/>
            <person name="Shimizu K.K."/>
        </authorList>
    </citation>
    <scope>NUCLEOTIDE SEQUENCE</scope>
</reference>
<feature type="region of interest" description="Disordered" evidence="1">
    <location>
        <begin position="169"/>
        <end position="188"/>
    </location>
</feature>
<feature type="region of interest" description="Disordered" evidence="1">
    <location>
        <begin position="106"/>
        <end position="128"/>
    </location>
</feature>
<name>A0AAV5F3V5_ELECO</name>
<protein>
    <submittedName>
        <fullName evidence="2">Uncharacterized protein</fullName>
    </submittedName>
</protein>
<dbReference type="EMBL" id="BQKI01000081">
    <property type="protein sequence ID" value="GJN29516.1"/>
    <property type="molecule type" value="Genomic_DNA"/>
</dbReference>
<evidence type="ECO:0000313" key="3">
    <source>
        <dbReference type="Proteomes" id="UP001054889"/>
    </source>
</evidence>
<feature type="region of interest" description="Disordered" evidence="1">
    <location>
        <begin position="23"/>
        <end position="44"/>
    </location>
</feature>
<accession>A0AAV5F3V5</accession>
<sequence>MPSSASSSSSLCFLGASAPRLPVVPLDSDTDDDDVTSGGGDDEALLSRPIADRFASSFRTQDSLDALCKKYGVPKEFAPLPAGDFRACSPPAARGACMLCGFPRSPPTPGGRARRSYGGAPSKSATADPVLGRTEKNMAAKLLRVHGTAVDLKTYLCESNLAAAMIAAAPPTTTPPRSPTTTADDGSKWMDPAVYEMMKRMRAEKASASPEKKVAVKSESPLVSTEKKRKLAAAEEEGVKVKPDPCSPPPGFASSQTQKKPRYAPDRHDGDTADWEAARQLLQGIVTPSRERSFAAARPSDVIASSYFTMLQV</sequence>